<dbReference type="SMART" id="SM00421">
    <property type="entry name" value="HTH_LUXR"/>
    <property type="match status" value="1"/>
</dbReference>
<sequence>MSDSQMMPHLSNPAFSNPLLESVGRIRTIHDAKQVLREACAQYGFRHFVVISLPGTISRTQRSLAQLAVVSSWPAELTAEFDRLELASDSPMLNEMQTRISPVLLDMSKLKQELSTQKLIAAIHLFSRFELTTGVGFPVQDSESKRYAVCFLGDREPLSDEKLSTLGMLSTMLIDRISQISSDRNEQKPVLNAREIEVLRWTAEGKTSSEISRLTGLSEHTVNHYATISTKKLGCANRTQAVVKVMRMGLFR</sequence>
<dbReference type="SUPFAM" id="SSF75516">
    <property type="entry name" value="Pheromone-binding domain of LuxR-like quorum-sensing transcription factors"/>
    <property type="match status" value="1"/>
</dbReference>
<keyword evidence="3" id="KW-0804">Transcription</keyword>
<dbReference type="PRINTS" id="PR00038">
    <property type="entry name" value="HTHLUXR"/>
</dbReference>
<evidence type="ECO:0000313" key="6">
    <source>
        <dbReference type="Proteomes" id="UP000219465"/>
    </source>
</evidence>
<dbReference type="Pfam" id="PF03472">
    <property type="entry name" value="Autoind_bind"/>
    <property type="match status" value="1"/>
</dbReference>
<accession>A0A286I0H4</accession>
<evidence type="ECO:0000259" key="4">
    <source>
        <dbReference type="PROSITE" id="PS50043"/>
    </source>
</evidence>
<dbReference type="Gene3D" id="1.10.10.10">
    <property type="entry name" value="Winged helix-like DNA-binding domain superfamily/Winged helix DNA-binding domain"/>
    <property type="match status" value="1"/>
</dbReference>
<dbReference type="Pfam" id="PF00196">
    <property type="entry name" value="GerE"/>
    <property type="match status" value="1"/>
</dbReference>
<keyword evidence="2 5" id="KW-0238">DNA-binding</keyword>
<name>A0A286I0H4_9HYPH</name>
<feature type="domain" description="HTH luxR-type" evidence="4">
    <location>
        <begin position="184"/>
        <end position="249"/>
    </location>
</feature>
<dbReference type="InterPro" id="IPR036693">
    <property type="entry name" value="TF_LuxR_autoind-bd_dom_sf"/>
</dbReference>
<reference evidence="6" key="1">
    <citation type="submission" date="2017-08" db="EMBL/GenBank/DDBJ databases">
        <authorList>
            <person name="Varghese N."/>
            <person name="Submissions S."/>
        </authorList>
    </citation>
    <scope>NUCLEOTIDE SEQUENCE [LARGE SCALE GENOMIC DNA]</scope>
    <source>
        <strain evidence="6">KCTC 23107</strain>
    </source>
</reference>
<gene>
    <name evidence="5" type="ORF">SAMN05877838_0910</name>
</gene>
<organism evidence="5 6">
    <name type="scientific">Hoeflea halophila</name>
    <dbReference type="NCBI Taxonomy" id="714899"/>
    <lineage>
        <taxon>Bacteria</taxon>
        <taxon>Pseudomonadati</taxon>
        <taxon>Pseudomonadota</taxon>
        <taxon>Alphaproteobacteria</taxon>
        <taxon>Hyphomicrobiales</taxon>
        <taxon>Rhizobiaceae</taxon>
        <taxon>Hoeflea</taxon>
    </lineage>
</organism>
<evidence type="ECO:0000256" key="2">
    <source>
        <dbReference type="ARBA" id="ARBA00023125"/>
    </source>
</evidence>
<dbReference type="InterPro" id="IPR000792">
    <property type="entry name" value="Tscrpt_reg_LuxR_C"/>
</dbReference>
<evidence type="ECO:0000313" key="5">
    <source>
        <dbReference type="EMBL" id="SOE12919.1"/>
    </source>
</evidence>
<dbReference type="AlphaFoldDB" id="A0A286I0H4"/>
<dbReference type="PANTHER" id="PTHR44688:SF16">
    <property type="entry name" value="DNA-BINDING TRANSCRIPTIONAL ACTIVATOR DEVR_DOSR"/>
    <property type="match status" value="1"/>
</dbReference>
<dbReference type="CDD" id="cd06170">
    <property type="entry name" value="LuxR_C_like"/>
    <property type="match status" value="1"/>
</dbReference>
<dbReference type="PANTHER" id="PTHR44688">
    <property type="entry name" value="DNA-BINDING TRANSCRIPTIONAL ACTIVATOR DEVR_DOSR"/>
    <property type="match status" value="1"/>
</dbReference>
<proteinExistence type="predicted"/>
<dbReference type="EMBL" id="OCPC01000001">
    <property type="protein sequence ID" value="SOE12919.1"/>
    <property type="molecule type" value="Genomic_DNA"/>
</dbReference>
<keyword evidence="1" id="KW-0805">Transcription regulation</keyword>
<protein>
    <submittedName>
        <fullName evidence="5">DNA-binding CsgD family transcriptional regulator</fullName>
    </submittedName>
</protein>
<dbReference type="Proteomes" id="UP000219465">
    <property type="component" value="Unassembled WGS sequence"/>
</dbReference>
<dbReference type="Gene3D" id="3.30.450.80">
    <property type="entry name" value="Transcription factor LuxR-like, autoinducer-binding domain"/>
    <property type="match status" value="1"/>
</dbReference>
<dbReference type="InterPro" id="IPR036388">
    <property type="entry name" value="WH-like_DNA-bd_sf"/>
</dbReference>
<dbReference type="InterPro" id="IPR005143">
    <property type="entry name" value="TF_LuxR_autoind-bd_dom"/>
</dbReference>
<dbReference type="InterPro" id="IPR016032">
    <property type="entry name" value="Sig_transdc_resp-reg_C-effctor"/>
</dbReference>
<dbReference type="GO" id="GO:0006355">
    <property type="term" value="P:regulation of DNA-templated transcription"/>
    <property type="evidence" value="ECO:0007669"/>
    <property type="project" value="InterPro"/>
</dbReference>
<dbReference type="GO" id="GO:0003677">
    <property type="term" value="F:DNA binding"/>
    <property type="evidence" value="ECO:0007669"/>
    <property type="project" value="UniProtKB-KW"/>
</dbReference>
<evidence type="ECO:0000256" key="3">
    <source>
        <dbReference type="ARBA" id="ARBA00023163"/>
    </source>
</evidence>
<keyword evidence="6" id="KW-1185">Reference proteome</keyword>
<evidence type="ECO:0000256" key="1">
    <source>
        <dbReference type="ARBA" id="ARBA00023015"/>
    </source>
</evidence>
<dbReference type="PROSITE" id="PS50043">
    <property type="entry name" value="HTH_LUXR_2"/>
    <property type="match status" value="1"/>
</dbReference>
<dbReference type="SUPFAM" id="SSF46894">
    <property type="entry name" value="C-terminal effector domain of the bipartite response regulators"/>
    <property type="match status" value="1"/>
</dbReference>